<dbReference type="Pfam" id="PF13478">
    <property type="entry name" value="XdhC_C"/>
    <property type="match status" value="1"/>
</dbReference>
<dbReference type="RefSeq" id="WP_127741471.1">
    <property type="nucleotide sequence ID" value="NZ_RZTZ01000015.1"/>
</dbReference>
<evidence type="ECO:0000313" key="4">
    <source>
        <dbReference type="Proteomes" id="UP000288024"/>
    </source>
</evidence>
<protein>
    <submittedName>
        <fullName evidence="3">XdhC/CoxI family protein</fullName>
    </submittedName>
</protein>
<dbReference type="PANTHER" id="PTHR30388:SF6">
    <property type="entry name" value="XANTHINE DEHYDROGENASE SUBUNIT A-RELATED"/>
    <property type="match status" value="1"/>
</dbReference>
<dbReference type="InterPro" id="IPR052698">
    <property type="entry name" value="MoCofactor_Util/Proc"/>
</dbReference>
<dbReference type="InterPro" id="IPR027051">
    <property type="entry name" value="XdhC_Rossmann_dom"/>
</dbReference>
<feature type="domain" description="XdhC- CoxI" evidence="1">
    <location>
        <begin position="20"/>
        <end position="72"/>
    </location>
</feature>
<dbReference type="Gene3D" id="3.40.50.720">
    <property type="entry name" value="NAD(P)-binding Rossmann-like Domain"/>
    <property type="match status" value="1"/>
</dbReference>
<dbReference type="Pfam" id="PF02625">
    <property type="entry name" value="XdhC_CoxI"/>
    <property type="match status" value="1"/>
</dbReference>
<evidence type="ECO:0000259" key="2">
    <source>
        <dbReference type="Pfam" id="PF13478"/>
    </source>
</evidence>
<comment type="caution">
    <text evidence="3">The sequence shown here is derived from an EMBL/GenBank/DDBJ whole genome shotgun (WGS) entry which is preliminary data.</text>
</comment>
<proteinExistence type="predicted"/>
<dbReference type="EMBL" id="RZTZ01000015">
    <property type="protein sequence ID" value="RVT57745.1"/>
    <property type="molecule type" value="Genomic_DNA"/>
</dbReference>
<keyword evidence="4" id="KW-1185">Reference proteome</keyword>
<organism evidence="3 4">
    <name type="scientific">Niallia taxi</name>
    <dbReference type="NCBI Taxonomy" id="2499688"/>
    <lineage>
        <taxon>Bacteria</taxon>
        <taxon>Bacillati</taxon>
        <taxon>Bacillota</taxon>
        <taxon>Bacilli</taxon>
        <taxon>Bacillales</taxon>
        <taxon>Bacillaceae</taxon>
        <taxon>Niallia</taxon>
    </lineage>
</organism>
<dbReference type="PANTHER" id="PTHR30388">
    <property type="entry name" value="ALDEHYDE OXIDOREDUCTASE MOLYBDENUM COFACTOR ASSEMBLY PROTEIN"/>
    <property type="match status" value="1"/>
</dbReference>
<evidence type="ECO:0000313" key="3">
    <source>
        <dbReference type="EMBL" id="RVT57745.1"/>
    </source>
</evidence>
<evidence type="ECO:0000259" key="1">
    <source>
        <dbReference type="Pfam" id="PF02625"/>
    </source>
</evidence>
<gene>
    <name evidence="3" type="ORF">EM808_23640</name>
</gene>
<sequence length="337" mass="37300">MSSDEYSVLETIVASEPGGYLATIIDVTGSAYRKEGTMMYFSENNQERGLLSGGCVEQDIVARMEIWETGISSASVHYDMRSEDDLSWGQGVGCDGSITVLMEELDDKALNTIKIVKKWLDKGLTVEHIKVLKEDLSSQASLFKNETGERIGNWETVNLAAIPEKKLMQKSDGGYYFRQTFRAQPRLIIYGAGPDARPVADIAKKAGFHVIVADWRPALCMKEHFPDADMLVIGNPVELLEDIKAGCTDYIVIMTHHFQKDKELVNYLLEREYAFAGILGSKKRADRLLDQKTKPVWLHAPVGLPINAEGPEQIAISIAAQLITVKNSIVCTSGLKG</sequence>
<feature type="domain" description="XdhC Rossmann" evidence="2">
    <location>
        <begin position="187"/>
        <end position="322"/>
    </location>
</feature>
<reference evidence="3 4" key="1">
    <citation type="submission" date="2019-01" db="EMBL/GenBank/DDBJ databases">
        <title>Bacillus sp. M5HDSG1-1, whole genome shotgun sequence.</title>
        <authorList>
            <person name="Tuo L."/>
        </authorList>
    </citation>
    <scope>NUCLEOTIDE SEQUENCE [LARGE SCALE GENOMIC DNA]</scope>
    <source>
        <strain evidence="3 4">M5HDSG1-1</strain>
    </source>
</reference>
<accession>A0A3S2W196</accession>
<dbReference type="Proteomes" id="UP000288024">
    <property type="component" value="Unassembled WGS sequence"/>
</dbReference>
<dbReference type="InterPro" id="IPR003777">
    <property type="entry name" value="XdhC_CoxI"/>
</dbReference>
<name>A0A3S2W196_9BACI</name>
<dbReference type="AlphaFoldDB" id="A0A3S2W196"/>